<dbReference type="InterPro" id="IPR000380">
    <property type="entry name" value="Topo_IA"/>
</dbReference>
<keyword evidence="6" id="KW-0460">Magnesium</keyword>
<dbReference type="InterPro" id="IPR023405">
    <property type="entry name" value="Topo_IA_core_domain"/>
</dbReference>
<feature type="site" description="Interaction with DNA" evidence="10">
    <location>
        <position position="148"/>
    </location>
</feature>
<comment type="catalytic activity">
    <reaction evidence="1 10">
        <text>ATP-independent breakage of single-stranded DNA, followed by passage and rejoining.</text>
        <dbReference type="EC" id="5.6.2.1"/>
    </reaction>
</comment>
<evidence type="ECO:0000256" key="3">
    <source>
        <dbReference type="ARBA" id="ARBA00022723"/>
    </source>
</evidence>
<evidence type="ECO:0000256" key="7">
    <source>
        <dbReference type="ARBA" id="ARBA00023029"/>
    </source>
</evidence>
<dbReference type="CDD" id="cd03363">
    <property type="entry name" value="TOPRIM_TopoIA_TopoI"/>
    <property type="match status" value="1"/>
</dbReference>
<feature type="region of interest" description="Interaction with DNA" evidence="10">
    <location>
        <begin position="163"/>
        <end position="168"/>
    </location>
</feature>
<keyword evidence="5" id="KW-0862">Zinc</keyword>
<comment type="caution">
    <text evidence="13">The sequence shown here is derived from an EMBL/GenBank/DDBJ whole genome shotgun (WGS) entry which is preliminary data.</text>
</comment>
<dbReference type="Pfam" id="PF01396">
    <property type="entry name" value="Zn_ribbon_Top1"/>
    <property type="match status" value="4"/>
</dbReference>
<dbReference type="HAMAP" id="MF_00952">
    <property type="entry name" value="Topoisom_1_prok"/>
    <property type="match status" value="1"/>
</dbReference>
<dbReference type="InterPro" id="IPR013824">
    <property type="entry name" value="Topo_IA_cen_sub1"/>
</dbReference>
<feature type="site" description="Interaction with DNA" evidence="10">
    <location>
        <position position="493"/>
    </location>
</feature>
<dbReference type="Gene3D" id="1.10.460.10">
    <property type="entry name" value="Topoisomerase I, domain 2"/>
    <property type="match status" value="1"/>
</dbReference>
<dbReference type="InterPro" id="IPR013497">
    <property type="entry name" value="Topo_IA_cen"/>
</dbReference>
<feature type="site" description="Interaction with DNA" evidence="10">
    <location>
        <position position="155"/>
    </location>
</feature>
<protein>
    <recommendedName>
        <fullName evidence="10">DNA topoisomerase 1</fullName>
        <ecNumber evidence="10">5.6.2.1</ecNumber>
    </recommendedName>
    <alternativeName>
        <fullName evidence="10">DNA topoisomerase I</fullName>
    </alternativeName>
</protein>
<dbReference type="Gene3D" id="1.10.290.10">
    <property type="entry name" value="Topoisomerase I, domain 4"/>
    <property type="match status" value="1"/>
</dbReference>
<dbReference type="SUPFAM" id="SSF56712">
    <property type="entry name" value="Prokaryotic type I DNA topoisomerase"/>
    <property type="match status" value="1"/>
</dbReference>
<evidence type="ECO:0000256" key="5">
    <source>
        <dbReference type="ARBA" id="ARBA00022833"/>
    </source>
</evidence>
<dbReference type="NCBIfam" id="TIGR01051">
    <property type="entry name" value="topA_bact"/>
    <property type="match status" value="1"/>
</dbReference>
<dbReference type="Pfam" id="PF01131">
    <property type="entry name" value="Topoisom_bac"/>
    <property type="match status" value="1"/>
</dbReference>
<comment type="similarity">
    <text evidence="2 10">Belongs to the type IA topoisomerase family.</text>
</comment>
<dbReference type="SUPFAM" id="SSF57783">
    <property type="entry name" value="Zinc beta-ribbon"/>
    <property type="match status" value="2"/>
</dbReference>
<evidence type="ECO:0000256" key="6">
    <source>
        <dbReference type="ARBA" id="ARBA00022842"/>
    </source>
</evidence>
<dbReference type="InterPro" id="IPR034149">
    <property type="entry name" value="TOPRIM_TopoI"/>
</dbReference>
<dbReference type="InterPro" id="IPR005733">
    <property type="entry name" value="TopoI_bac-type"/>
</dbReference>
<keyword evidence="4" id="KW-0863">Zinc-finger</keyword>
<dbReference type="SMART" id="SM00437">
    <property type="entry name" value="TOP1Ac"/>
    <property type="match status" value="1"/>
</dbReference>
<keyword evidence="3" id="KW-0479">Metal-binding</keyword>
<sequence>MGKDLIIVESPAKVKTIKKFLGGNYAVHASVGHVRDLPTSELGVDEANGFAPRYQVIDGKQKVVSALKEAAAKADNVYLAPDPDREGEAIAWHVAELIRDKNTNIRRIQFNEITARAVKEALENPRELNRNLFDAQQARRVLDRLVGYKLSPLLWKKVKRGISAGRVQSVALRLIVDRETERRAFNPEEYWLFRARLAGATPPPFRADLHKLHGKKPAIGSAADAAAVEASMQGQPFVITGIDEKERQRQPQPPFITSTLQQSASQRLGYSAKRTMNIAQRLYEGVELGEAGTVALITYMRTDSVRIADEARDAAREFIAATWGDDHLPAKARQFKTKGGAQDAHEAIRPVDVSVTPDSVRHLLPPDQFQLYRLVWQRFVASQMAAARFHDTTVTIACGPVEWRAKGERLLFPGFLAASPQKDAVADGEEVAEGDLPKLSVGEELTALSVEKEQKFTQPPARYTEASLVRELEERGIGRPSTYAAIISTLLDRDYARLEEKHFAPTDLGAVVCDLLAGHFTTLMDVDFTAQMEGSLDKVAEGDLDWVKLLEDFTGGFNPVLERAAQAMDTVKGGLPSGIDCELCGKPMVIKFGKAGTFLACSGYPTCRNTKNFTRDEKGNIQVEQKLREEPEKVGTCPQCGGDLVLKKARTGSRFIACTKYPDCTYTAPFSTGVPCPREGCKGVLVEKSSKRGKIFYSCSAYPKCDYALWDWPVPGPCPDCNSPLLVIKNTRARGRHIACPEKTCKYSRDLDEDGGGEE</sequence>
<organism evidence="13 14">
    <name type="scientific">Nitratidesulfovibrio oxamicus</name>
    <dbReference type="NCBI Taxonomy" id="32016"/>
    <lineage>
        <taxon>Bacteria</taxon>
        <taxon>Pseudomonadati</taxon>
        <taxon>Thermodesulfobacteriota</taxon>
        <taxon>Desulfovibrionia</taxon>
        <taxon>Desulfovibrionales</taxon>
        <taxon>Desulfovibrionaceae</taxon>
        <taxon>Nitratidesulfovibrio</taxon>
    </lineage>
</organism>
<dbReference type="InterPro" id="IPR013498">
    <property type="entry name" value="Topo_IA_Znf"/>
</dbReference>
<evidence type="ECO:0000259" key="12">
    <source>
        <dbReference type="PROSITE" id="PS52039"/>
    </source>
</evidence>
<dbReference type="PANTHER" id="PTHR42785:SF1">
    <property type="entry name" value="DNA TOPOISOMERASE"/>
    <property type="match status" value="1"/>
</dbReference>
<dbReference type="InterPro" id="IPR028612">
    <property type="entry name" value="Topoisom_1_IA"/>
</dbReference>
<keyword evidence="9 10" id="KW-0413">Isomerase</keyword>
<evidence type="ECO:0000313" key="13">
    <source>
        <dbReference type="EMBL" id="MBG3875987.1"/>
    </source>
</evidence>
<comment type="function">
    <text evidence="10">Releases the supercoiling and torsional tension of DNA, which is introduced during the DNA replication and transcription, by transiently cleaving and rejoining one strand of the DNA duplex. Introduces a single-strand break via transesterification at a target site in duplex DNA. The scissile phosphodiester is attacked by the catalytic tyrosine of the enzyme, resulting in the formation of a DNA-(5'-phosphotyrosyl)-enzyme intermediate and the expulsion of a 3'-OH DNA strand. The free DNA strand then undergoes passage around the unbroken strand, thus removing DNA supercoils. Finally, in the religation step, the DNA 3'-OH attacks the covalent intermediate to expel the active-site tyrosine and restore the DNA phosphodiester backbone.</text>
</comment>
<evidence type="ECO:0000256" key="8">
    <source>
        <dbReference type="ARBA" id="ARBA00023125"/>
    </source>
</evidence>
<dbReference type="Gene3D" id="2.70.20.10">
    <property type="entry name" value="Topoisomerase I, domain 3"/>
    <property type="match status" value="1"/>
</dbReference>
<dbReference type="PROSITE" id="PS00396">
    <property type="entry name" value="TOPO_IA_1"/>
    <property type="match status" value="1"/>
</dbReference>
<dbReference type="RefSeq" id="WP_196608207.1">
    <property type="nucleotide sequence ID" value="NZ_VRYY01000059.1"/>
</dbReference>
<keyword evidence="8 10" id="KW-0238">DNA-binding</keyword>
<dbReference type="PRINTS" id="PR00417">
    <property type="entry name" value="PRTPISMRASEI"/>
</dbReference>
<dbReference type="SMART" id="SM00493">
    <property type="entry name" value="TOPRIM"/>
    <property type="match status" value="1"/>
</dbReference>
<name>A0ABS0J0N3_9BACT</name>
<dbReference type="PROSITE" id="PS52039">
    <property type="entry name" value="TOPO_IA_2"/>
    <property type="match status" value="1"/>
</dbReference>
<dbReference type="InterPro" id="IPR013825">
    <property type="entry name" value="Topo_IA_cen_sub2"/>
</dbReference>
<feature type="domain" description="Topo IA-type catalytic" evidence="12">
    <location>
        <begin position="129"/>
        <end position="561"/>
    </location>
</feature>
<evidence type="ECO:0000259" key="11">
    <source>
        <dbReference type="PROSITE" id="PS50880"/>
    </source>
</evidence>
<feature type="site" description="Interaction with DNA" evidence="10">
    <location>
        <position position="301"/>
    </location>
</feature>
<feature type="site" description="Interaction with DNA" evidence="10">
    <location>
        <position position="139"/>
    </location>
</feature>
<evidence type="ECO:0000256" key="10">
    <source>
        <dbReference type="HAMAP-Rule" id="MF_00952"/>
    </source>
</evidence>
<comment type="subunit">
    <text evidence="10">Monomer.</text>
</comment>
<evidence type="ECO:0000256" key="9">
    <source>
        <dbReference type="ARBA" id="ARBA00023235"/>
    </source>
</evidence>
<feature type="site" description="Interaction with DNA" evidence="10">
    <location>
        <position position="140"/>
    </location>
</feature>
<proteinExistence type="inferred from homology"/>
<dbReference type="InterPro" id="IPR003601">
    <property type="entry name" value="Topo_IA_2"/>
</dbReference>
<keyword evidence="14" id="KW-1185">Reference proteome</keyword>
<gene>
    <name evidence="10 13" type="primary">topA</name>
    <name evidence="13" type="ORF">FVW20_02835</name>
</gene>
<feature type="site" description="Interaction with DNA" evidence="10">
    <location>
        <position position="143"/>
    </location>
</feature>
<evidence type="ECO:0000256" key="2">
    <source>
        <dbReference type="ARBA" id="ARBA00009446"/>
    </source>
</evidence>
<evidence type="ECO:0000313" key="14">
    <source>
        <dbReference type="Proteomes" id="UP001194469"/>
    </source>
</evidence>
<dbReference type="InterPro" id="IPR003602">
    <property type="entry name" value="Topo_IA_DNA-bd_dom"/>
</dbReference>
<keyword evidence="7 10" id="KW-0799">Topoisomerase</keyword>
<dbReference type="InterPro" id="IPR023406">
    <property type="entry name" value="Topo_IA_AS"/>
</dbReference>
<dbReference type="Pfam" id="PF01751">
    <property type="entry name" value="Toprim"/>
    <property type="match status" value="1"/>
</dbReference>
<accession>A0ABS0J0N3</accession>
<evidence type="ECO:0000256" key="1">
    <source>
        <dbReference type="ARBA" id="ARBA00000213"/>
    </source>
</evidence>
<dbReference type="PROSITE" id="PS50880">
    <property type="entry name" value="TOPRIM"/>
    <property type="match status" value="1"/>
</dbReference>
<feature type="domain" description="Toprim" evidence="11">
    <location>
        <begin position="3"/>
        <end position="113"/>
    </location>
</feature>
<feature type="site" description="Interaction with DNA" evidence="10">
    <location>
        <position position="33"/>
    </location>
</feature>
<dbReference type="SMART" id="SM00436">
    <property type="entry name" value="TOP1Bc"/>
    <property type="match status" value="1"/>
</dbReference>
<dbReference type="EMBL" id="VRYY01000059">
    <property type="protein sequence ID" value="MBG3875987.1"/>
    <property type="molecule type" value="Genomic_DNA"/>
</dbReference>
<evidence type="ECO:0000256" key="4">
    <source>
        <dbReference type="ARBA" id="ARBA00022771"/>
    </source>
</evidence>
<dbReference type="EC" id="5.6.2.1" evidence="10"/>
<dbReference type="PANTHER" id="PTHR42785">
    <property type="entry name" value="DNA TOPOISOMERASE, TYPE IA, CORE"/>
    <property type="match status" value="1"/>
</dbReference>
<dbReference type="CDD" id="cd00186">
    <property type="entry name" value="TOP1Ac"/>
    <property type="match status" value="1"/>
</dbReference>
<feature type="active site" description="O-(5'-phospho-DNA)-tyrosine intermediate" evidence="10">
    <location>
        <position position="299"/>
    </location>
</feature>
<dbReference type="InterPro" id="IPR006171">
    <property type="entry name" value="TOPRIM_dom"/>
</dbReference>
<dbReference type="Gene3D" id="3.40.50.140">
    <property type="match status" value="1"/>
</dbReference>
<dbReference type="InterPro" id="IPR013826">
    <property type="entry name" value="Topo_IA_cen_sub3"/>
</dbReference>
<dbReference type="Gene3D" id="3.30.65.10">
    <property type="entry name" value="Bacterial Topoisomerase I, domain 1"/>
    <property type="match status" value="3"/>
</dbReference>
<dbReference type="Proteomes" id="UP001194469">
    <property type="component" value="Unassembled WGS sequence"/>
</dbReference>
<reference evidence="13 14" key="1">
    <citation type="submission" date="2019-08" db="EMBL/GenBank/DDBJ databases">
        <authorList>
            <person name="Luo N."/>
        </authorList>
    </citation>
    <scope>NUCLEOTIDE SEQUENCE [LARGE SCALE GENOMIC DNA]</scope>
    <source>
        <strain evidence="13 14">NCIMB 9442</strain>
    </source>
</reference>